<dbReference type="EMBL" id="MCBS01019567">
    <property type="protein sequence ID" value="RKF80226.1"/>
    <property type="molecule type" value="Genomic_DNA"/>
</dbReference>
<feature type="region of interest" description="Disordered" evidence="7">
    <location>
        <begin position="133"/>
        <end position="176"/>
    </location>
</feature>
<keyword evidence="5" id="KW-0804">Transcription</keyword>
<keyword evidence="8" id="KW-0648">Protein biosynthesis</keyword>
<dbReference type="Proteomes" id="UP000285326">
    <property type="component" value="Unassembled WGS sequence"/>
</dbReference>
<dbReference type="GO" id="GO:0006367">
    <property type="term" value="P:transcription initiation at RNA polymerase II promoter"/>
    <property type="evidence" value="ECO:0007669"/>
    <property type="project" value="InterPro"/>
</dbReference>
<protein>
    <submittedName>
        <fullName evidence="8">Transcription initiation factor IIF subunit alpha</fullName>
    </submittedName>
</protein>
<comment type="similarity">
    <text evidence="2">Belongs to the TFIIF alpha subunit family.</text>
</comment>
<evidence type="ECO:0000256" key="3">
    <source>
        <dbReference type="ARBA" id="ARBA00023015"/>
    </source>
</evidence>
<keyword evidence="3" id="KW-0805">Transcription regulation</keyword>
<dbReference type="GO" id="GO:0001096">
    <property type="term" value="F:TFIIF-class transcription factor complex binding"/>
    <property type="evidence" value="ECO:0007669"/>
    <property type="project" value="TreeGrafter"/>
</dbReference>
<evidence type="ECO:0000256" key="7">
    <source>
        <dbReference type="SAM" id="MobiDB-lite"/>
    </source>
</evidence>
<keyword evidence="4" id="KW-0238">DNA-binding</keyword>
<evidence type="ECO:0000256" key="5">
    <source>
        <dbReference type="ARBA" id="ARBA00023163"/>
    </source>
</evidence>
<dbReference type="GO" id="GO:0003743">
    <property type="term" value="F:translation initiation factor activity"/>
    <property type="evidence" value="ECO:0007669"/>
    <property type="project" value="UniProtKB-KW"/>
</dbReference>
<reference evidence="8 9" key="1">
    <citation type="journal article" date="2018" name="BMC Genomics">
        <title>Comparative genome analyses reveal sequence features reflecting distinct modes of host-adaptation between dicot and monocot powdery mildew.</title>
        <authorList>
            <person name="Wu Y."/>
            <person name="Ma X."/>
            <person name="Pan Z."/>
            <person name="Kale S.D."/>
            <person name="Song Y."/>
            <person name="King H."/>
            <person name="Zhang Q."/>
            <person name="Presley C."/>
            <person name="Deng X."/>
            <person name="Wei C.I."/>
            <person name="Xiao S."/>
        </authorList>
    </citation>
    <scope>NUCLEOTIDE SEQUENCE [LARGE SCALE GENOMIC DNA]</scope>
    <source>
        <strain evidence="8">UMSG1</strain>
    </source>
</reference>
<dbReference type="AlphaFoldDB" id="A0A420J0B4"/>
<feature type="compositionally biased region" description="Basic and acidic residues" evidence="7">
    <location>
        <begin position="471"/>
        <end position="493"/>
    </location>
</feature>
<feature type="compositionally biased region" description="Polar residues" evidence="7">
    <location>
        <begin position="628"/>
        <end position="640"/>
    </location>
</feature>
<dbReference type="GO" id="GO:0032968">
    <property type="term" value="P:positive regulation of transcription elongation by RNA polymerase II"/>
    <property type="evidence" value="ECO:0007669"/>
    <property type="project" value="InterPro"/>
</dbReference>
<evidence type="ECO:0000256" key="2">
    <source>
        <dbReference type="ARBA" id="ARBA00005249"/>
    </source>
</evidence>
<evidence type="ECO:0000313" key="9">
    <source>
        <dbReference type="Proteomes" id="UP000285326"/>
    </source>
</evidence>
<proteinExistence type="inferred from homology"/>
<feature type="compositionally biased region" description="Basic and acidic residues" evidence="7">
    <location>
        <begin position="609"/>
        <end position="618"/>
    </location>
</feature>
<dbReference type="PANTHER" id="PTHR13011">
    <property type="entry name" value="TFIIF-ALPHA"/>
    <property type="match status" value="1"/>
</dbReference>
<evidence type="ECO:0000256" key="6">
    <source>
        <dbReference type="ARBA" id="ARBA00023242"/>
    </source>
</evidence>
<gene>
    <name evidence="8" type="ORF">GcM1_195014</name>
</gene>
<dbReference type="SUPFAM" id="SSF50916">
    <property type="entry name" value="Rap30/74 interaction domains"/>
    <property type="match status" value="1"/>
</dbReference>
<feature type="compositionally biased region" description="Basic and acidic residues" evidence="7">
    <location>
        <begin position="160"/>
        <end position="176"/>
    </location>
</feature>
<dbReference type="GO" id="GO:0003677">
    <property type="term" value="F:DNA binding"/>
    <property type="evidence" value="ECO:0007669"/>
    <property type="project" value="UniProtKB-KW"/>
</dbReference>
<dbReference type="InterPro" id="IPR011039">
    <property type="entry name" value="TFIIF_interaction"/>
</dbReference>
<accession>A0A420J0B4</accession>
<dbReference type="PANTHER" id="PTHR13011:SF0">
    <property type="entry name" value="GENERAL TRANSCRIPTION FACTOR IIF SUBUNIT 1"/>
    <property type="match status" value="1"/>
</dbReference>
<comment type="subcellular location">
    <subcellularLocation>
        <location evidence="1">Nucleus</location>
    </subcellularLocation>
</comment>
<keyword evidence="8" id="KW-0396">Initiation factor</keyword>
<evidence type="ECO:0000313" key="8">
    <source>
        <dbReference type="EMBL" id="RKF80226.1"/>
    </source>
</evidence>
<sequence length="717" mass="81003">MSAYPSGQSFGPTPNNKKPQFIRRSRAIDPLRPRKKPLGRPPHLDPPKSLQAESKLFYPVNGLAPQKKSLQQQACDQLRESNDGWTNEPEGEYCDFPLITTKKVLREGLRYHIARFAGKKEVDPWNQNEFTRPVVLHRRDPQQPSGRGSKDEEFEADQATDSKEREKQEIARAEKEKQRVLDLAQIAPTGNNPSLVSKKIISGRNEKTTQVYRLDKTLEEKKASDLRYEEALPWHIEDADNKNTWVGNYEAALSDINVALIIQDGVFKMIPLEKWYKFASKGQFKAYTIDEAEAKMGKKVKESRWVMKENEQKEADRANLEGRKAMVKLYTVKSESTTFRNSGKREVEDMDELDFNGDDLFQDDDELATVEPDKDEESKEAQDRIKKEQLGANFFGQANEAEVDQELFEEEKEAQARKKLGKGVKKALKKRERNYIYDSDSDHPYSETVSLALSLQILANSTQSEDDTSDEEKVKEIDRRLEEENKNKMKTENKSVTSTTIIKDVNFPAARSRDNDLLKKSHSRKRPGSPNLSESSGNESTRKKSKKKHVPNLETPDPKSESCQTSFSSQSSTGPVNRYNTTFKIHSSQARASDAYSALTTLNPNSDSEAMKGDLSDRSKKRQKLKVSATNVSSRASPRQYSPVLVTSPLGTQKSGPITTSEIVSALPTTGISIGNLMKSFGGRVGDDPAIQTKKAEFIRLVRENAKYGPDKLLRPK</sequence>
<comment type="caution">
    <text evidence="8">The sequence shown here is derived from an EMBL/GenBank/DDBJ whole genome shotgun (WGS) entry which is preliminary data.</text>
</comment>
<feature type="region of interest" description="Disordered" evidence="7">
    <location>
        <begin position="1"/>
        <end position="92"/>
    </location>
</feature>
<dbReference type="GO" id="GO:0005674">
    <property type="term" value="C:transcription factor TFIIF complex"/>
    <property type="evidence" value="ECO:0007669"/>
    <property type="project" value="TreeGrafter"/>
</dbReference>
<keyword evidence="6" id="KW-0539">Nucleus</keyword>
<feature type="region of interest" description="Disordered" evidence="7">
    <location>
        <begin position="460"/>
        <end position="579"/>
    </location>
</feature>
<dbReference type="InterPro" id="IPR008851">
    <property type="entry name" value="TFIIF-alpha"/>
</dbReference>
<feature type="region of interest" description="Disordered" evidence="7">
    <location>
        <begin position="600"/>
        <end position="640"/>
    </location>
</feature>
<feature type="compositionally biased region" description="Polar residues" evidence="7">
    <location>
        <begin position="530"/>
        <end position="539"/>
    </location>
</feature>
<dbReference type="GO" id="GO:0016251">
    <property type="term" value="F:RNA polymerase II general transcription initiation factor activity"/>
    <property type="evidence" value="ECO:0007669"/>
    <property type="project" value="TreeGrafter"/>
</dbReference>
<evidence type="ECO:0000256" key="4">
    <source>
        <dbReference type="ARBA" id="ARBA00023125"/>
    </source>
</evidence>
<evidence type="ECO:0000256" key="1">
    <source>
        <dbReference type="ARBA" id="ARBA00004123"/>
    </source>
</evidence>
<feature type="compositionally biased region" description="Low complexity" evidence="7">
    <location>
        <begin position="561"/>
        <end position="573"/>
    </location>
</feature>
<name>A0A420J0B4_9PEZI</name>
<feature type="compositionally biased region" description="Polar residues" evidence="7">
    <location>
        <begin position="1"/>
        <end position="18"/>
    </location>
</feature>
<organism evidence="8 9">
    <name type="scientific">Golovinomyces cichoracearum</name>
    <dbReference type="NCBI Taxonomy" id="62708"/>
    <lineage>
        <taxon>Eukaryota</taxon>
        <taxon>Fungi</taxon>
        <taxon>Dikarya</taxon>
        <taxon>Ascomycota</taxon>
        <taxon>Pezizomycotina</taxon>
        <taxon>Leotiomycetes</taxon>
        <taxon>Erysiphales</taxon>
        <taxon>Erysiphaceae</taxon>
        <taxon>Golovinomyces</taxon>
    </lineage>
</organism>